<proteinExistence type="predicted"/>
<evidence type="ECO:0000313" key="4">
    <source>
        <dbReference type="EMBL" id="QBI20820.1"/>
    </source>
</evidence>
<dbReference type="Gene3D" id="3.40.190.10">
    <property type="entry name" value="Periplasmic binding protein-like II"/>
    <property type="match status" value="2"/>
</dbReference>
<feature type="domain" description="SsuA/THI5-like" evidence="3">
    <location>
        <begin position="103"/>
        <end position="316"/>
    </location>
</feature>
<name>A0A411YHV4_9ACTN</name>
<keyword evidence="5" id="KW-1185">Reference proteome</keyword>
<gene>
    <name evidence="4" type="ORF">ER308_15420</name>
</gene>
<dbReference type="Proteomes" id="UP000291469">
    <property type="component" value="Chromosome"/>
</dbReference>
<evidence type="ECO:0000313" key="5">
    <source>
        <dbReference type="Proteomes" id="UP000291469"/>
    </source>
</evidence>
<reference evidence="4 5" key="1">
    <citation type="submission" date="2019-01" db="EMBL/GenBank/DDBJ databases">
        <title>Egibacter rhizosphaerae EGI 80759T.</title>
        <authorList>
            <person name="Chen D.-D."/>
            <person name="Tian Y."/>
            <person name="Jiao J.-Y."/>
            <person name="Zhang X.-T."/>
            <person name="Zhang Y.-G."/>
            <person name="Zhang Y."/>
            <person name="Xiao M."/>
            <person name="Shu W.-S."/>
            <person name="Li W.-J."/>
        </authorList>
    </citation>
    <scope>NUCLEOTIDE SEQUENCE [LARGE SCALE GENOMIC DNA]</scope>
    <source>
        <strain evidence="4 5">EGI 80759</strain>
    </source>
</reference>
<dbReference type="RefSeq" id="WP_131155813.1">
    <property type="nucleotide sequence ID" value="NZ_CP036402.1"/>
</dbReference>
<dbReference type="OrthoDB" id="7808807at2"/>
<feature type="compositionally biased region" description="Acidic residues" evidence="1">
    <location>
        <begin position="34"/>
        <end position="82"/>
    </location>
</feature>
<feature type="region of interest" description="Disordered" evidence="1">
    <location>
        <begin position="34"/>
        <end position="89"/>
    </location>
</feature>
<feature type="chain" id="PRO_5039105113" description="SsuA/THI5-like domain-containing protein" evidence="2">
    <location>
        <begin position="31"/>
        <end position="375"/>
    </location>
</feature>
<dbReference type="PANTHER" id="PTHR30024:SF42">
    <property type="entry name" value="ALIPHATIC SULFONATES-BINDING PROTEIN-RELATED"/>
    <property type="match status" value="1"/>
</dbReference>
<keyword evidence="2" id="KW-0732">Signal</keyword>
<feature type="signal peptide" evidence="2">
    <location>
        <begin position="1"/>
        <end position="30"/>
    </location>
</feature>
<sequence length="375" mass="40386">MSRSRKFASRPRKVASILALATVLAVLVAACEDEEEPLDLADDPEEEEPDAEEPADPDDEEDEEPEADDPEDEEDPGEDDAPDGSGELASITVGDIQGIPSTFLQFAVDEGFLEDEGLDVTVEPNPGGAANIPGVESGEFEIAGSNVISVYLARAEGLPMQMVSAGTFATEEPDEDFSHILVPEDSDIEEPTDLEGRSVAVNTLANIAEVTIRAALERNDVEHSDIEFVEMGFPDMVPAALDGEIDAVHVIEPFQSIGWDQGMREIIAPYAETEPGLAIGSYFSSDEYIEENPEVIDSFIAGVSAGGEYVEENPEEFRDALVELADLDPEVADGANLPAWGGPVDTESAELLSEYMVEFDLFDEAPPTDEVIYQP</sequence>
<dbReference type="InterPro" id="IPR015168">
    <property type="entry name" value="SsuA/THI5"/>
</dbReference>
<evidence type="ECO:0000259" key="3">
    <source>
        <dbReference type="Pfam" id="PF09084"/>
    </source>
</evidence>
<dbReference type="AlphaFoldDB" id="A0A411YHV4"/>
<evidence type="ECO:0000256" key="2">
    <source>
        <dbReference type="SAM" id="SignalP"/>
    </source>
</evidence>
<dbReference type="PANTHER" id="PTHR30024">
    <property type="entry name" value="ALIPHATIC SULFONATES-BINDING PROTEIN-RELATED"/>
    <property type="match status" value="1"/>
</dbReference>
<dbReference type="PROSITE" id="PS51257">
    <property type="entry name" value="PROKAR_LIPOPROTEIN"/>
    <property type="match status" value="1"/>
</dbReference>
<dbReference type="EMBL" id="CP036402">
    <property type="protein sequence ID" value="QBI20820.1"/>
    <property type="molecule type" value="Genomic_DNA"/>
</dbReference>
<dbReference type="SUPFAM" id="SSF53850">
    <property type="entry name" value="Periplasmic binding protein-like II"/>
    <property type="match status" value="1"/>
</dbReference>
<organism evidence="4 5">
    <name type="scientific">Egibacter rhizosphaerae</name>
    <dbReference type="NCBI Taxonomy" id="1670831"/>
    <lineage>
        <taxon>Bacteria</taxon>
        <taxon>Bacillati</taxon>
        <taxon>Actinomycetota</taxon>
        <taxon>Nitriliruptoria</taxon>
        <taxon>Egibacterales</taxon>
        <taxon>Egibacteraceae</taxon>
        <taxon>Egibacter</taxon>
    </lineage>
</organism>
<dbReference type="Pfam" id="PF09084">
    <property type="entry name" value="NMT1"/>
    <property type="match status" value="1"/>
</dbReference>
<accession>A0A411YHV4</accession>
<dbReference type="KEGG" id="erz:ER308_15420"/>
<protein>
    <recommendedName>
        <fullName evidence="3">SsuA/THI5-like domain-containing protein</fullName>
    </recommendedName>
</protein>
<evidence type="ECO:0000256" key="1">
    <source>
        <dbReference type="SAM" id="MobiDB-lite"/>
    </source>
</evidence>